<dbReference type="RefSeq" id="WP_198884646.1">
    <property type="nucleotide sequence ID" value="NZ_JAEKJA010000037.1"/>
</dbReference>
<evidence type="ECO:0000313" key="2">
    <source>
        <dbReference type="EMBL" id="MBJ3778745.1"/>
    </source>
</evidence>
<organism evidence="2 3">
    <name type="scientific">Acuticoccus mangrovi</name>
    <dbReference type="NCBI Taxonomy" id="2796142"/>
    <lineage>
        <taxon>Bacteria</taxon>
        <taxon>Pseudomonadati</taxon>
        <taxon>Pseudomonadota</taxon>
        <taxon>Alphaproteobacteria</taxon>
        <taxon>Hyphomicrobiales</taxon>
        <taxon>Amorphaceae</taxon>
        <taxon>Acuticoccus</taxon>
    </lineage>
</organism>
<protein>
    <submittedName>
        <fullName evidence="2">Uncharacterized protein</fullName>
    </submittedName>
</protein>
<sequence>MRPLLAACVLSIGLALVATAARANDAVVLDGIASAGNLQAGSIIATADPLHLSAGERLTILLQSGDVVTVVGPHDGPVPRPGEASGDLGGALQTVADVVVGVSGTSRVVGASREVAIADPAGDTPHGVWLIDLAEGGTHCALDGARFLRHEVGRAALVTIESAAGTVGPLSWGADAATLSLPASMVADGPMTVTLDGVPHNLVLKRVPDGVDDAAPGALLAFFATAGCRGQVRQMLAILAAD</sequence>
<comment type="caution">
    <text evidence="2">The sequence shown here is derived from an EMBL/GenBank/DDBJ whole genome shotgun (WGS) entry which is preliminary data.</text>
</comment>
<keyword evidence="1" id="KW-0732">Signal</keyword>
<feature type="chain" id="PRO_5037198586" evidence="1">
    <location>
        <begin position="21"/>
        <end position="242"/>
    </location>
</feature>
<evidence type="ECO:0000313" key="3">
    <source>
        <dbReference type="Proteomes" id="UP000609531"/>
    </source>
</evidence>
<dbReference type="AlphaFoldDB" id="A0A934IU15"/>
<feature type="signal peptide" evidence="1">
    <location>
        <begin position="1"/>
        <end position="20"/>
    </location>
</feature>
<dbReference type="Proteomes" id="UP000609531">
    <property type="component" value="Unassembled WGS sequence"/>
</dbReference>
<dbReference type="EMBL" id="JAEKJA010000037">
    <property type="protein sequence ID" value="MBJ3778745.1"/>
    <property type="molecule type" value="Genomic_DNA"/>
</dbReference>
<accession>A0A934IU15</accession>
<reference evidence="2" key="1">
    <citation type="submission" date="2020-12" db="EMBL/GenBank/DDBJ databases">
        <title>Bacterial taxonomy.</title>
        <authorList>
            <person name="Pan X."/>
        </authorList>
    </citation>
    <scope>NUCLEOTIDE SEQUENCE</scope>
    <source>
        <strain evidence="2">B2012</strain>
    </source>
</reference>
<name>A0A934IU15_9HYPH</name>
<gene>
    <name evidence="2" type="ORF">JCR33_23800</name>
</gene>
<evidence type="ECO:0000256" key="1">
    <source>
        <dbReference type="SAM" id="SignalP"/>
    </source>
</evidence>
<proteinExistence type="predicted"/>
<keyword evidence="3" id="KW-1185">Reference proteome</keyword>